<sequence length="154" mass="16938">MGNKYTLALPAGAVALVETLEPRRRGIYIASHQIPIKDFGRFLQRLASRFKGPLAAIPSRHLKKLNLPLVMPRGGGLPQLPDEQAKHLVVLSYDQRHGVIFGTITAQDRAISHWQAAADGDIGGQVTLDDENSYPLLNHRSLLEREGFLIATEG</sequence>
<organism evidence="1">
    <name type="scientific">Desulfurivibrio alkaliphilus</name>
    <dbReference type="NCBI Taxonomy" id="427923"/>
    <lineage>
        <taxon>Bacteria</taxon>
        <taxon>Pseudomonadati</taxon>
        <taxon>Thermodesulfobacteriota</taxon>
        <taxon>Desulfobulbia</taxon>
        <taxon>Desulfobulbales</taxon>
        <taxon>Desulfobulbaceae</taxon>
        <taxon>Desulfurivibrio</taxon>
    </lineage>
</organism>
<proteinExistence type="predicted"/>
<dbReference type="EMBL" id="DSDS01000122">
    <property type="protein sequence ID" value="HET98099.1"/>
    <property type="molecule type" value="Genomic_DNA"/>
</dbReference>
<gene>
    <name evidence="1" type="ORF">ENN98_05325</name>
</gene>
<dbReference type="Proteomes" id="UP000885986">
    <property type="component" value="Unassembled WGS sequence"/>
</dbReference>
<reference evidence="1" key="1">
    <citation type="journal article" date="2020" name="mSystems">
        <title>Genome- and Community-Level Interaction Insights into Carbon Utilization and Element Cycling Functions of Hydrothermarchaeota in Hydrothermal Sediment.</title>
        <authorList>
            <person name="Zhou Z."/>
            <person name="Liu Y."/>
            <person name="Xu W."/>
            <person name="Pan J."/>
            <person name="Luo Z.H."/>
            <person name="Li M."/>
        </authorList>
    </citation>
    <scope>NUCLEOTIDE SEQUENCE [LARGE SCALE GENOMIC DNA]</scope>
    <source>
        <strain evidence="1">SpSt-1224</strain>
    </source>
</reference>
<dbReference type="AlphaFoldDB" id="A0A7C2XZK9"/>
<evidence type="ECO:0000313" key="1">
    <source>
        <dbReference type="EMBL" id="HET98099.1"/>
    </source>
</evidence>
<comment type="caution">
    <text evidence="1">The sequence shown here is derived from an EMBL/GenBank/DDBJ whole genome shotgun (WGS) entry which is preliminary data.</text>
</comment>
<accession>A0A7C2XZK9</accession>
<name>A0A7C2XZK9_9BACT</name>
<protein>
    <submittedName>
        <fullName evidence="1">Uncharacterized protein</fullName>
    </submittedName>
</protein>